<dbReference type="GeneID" id="89930789"/>
<sequence>MGSAPQSKHSFEYVPGFFAQGGPESDGQMDDYMKHNFGLLERKYETDGSGDEGLTQWQRYAKYVRELNGASEAGTTYKVFYVGRHGEGYHNVAESKYGTKAWDDHWSKLDGDGELYWVDAHLTSTGREQALANHDFLKRQFSEQKMPLPENYYSSPLYRCLQTAQLTYANISLPSEKPFSPLIMEMAREVMGEHTCDRRSSRSVIHDAFPDFPIEMGFSEEDELWQADHRETHAEHDLRTRKLLDDVFEADGEAFVSLTSHSGSIASLLRVSGHREFRVPTGGMMPVFVKATKRTN</sequence>
<proteinExistence type="predicted"/>
<gene>
    <name evidence="1" type="primary">PMU1_2</name>
    <name evidence="1" type="ORF">LTR77_009458</name>
</gene>
<name>A0AAV9NXQ2_9PEZI</name>
<dbReference type="Pfam" id="PF00300">
    <property type="entry name" value="His_Phos_1"/>
    <property type="match status" value="1"/>
</dbReference>
<evidence type="ECO:0000313" key="1">
    <source>
        <dbReference type="EMBL" id="KAK5164794.1"/>
    </source>
</evidence>
<dbReference type="PANTHER" id="PTHR48100:SF1">
    <property type="entry name" value="HISTIDINE PHOSPHATASE FAMILY PROTEIN-RELATED"/>
    <property type="match status" value="1"/>
</dbReference>
<comment type="caution">
    <text evidence="1">The sequence shown here is derived from an EMBL/GenBank/DDBJ whole genome shotgun (WGS) entry which is preliminary data.</text>
</comment>
<dbReference type="CDD" id="cd07067">
    <property type="entry name" value="HP_PGM_like"/>
    <property type="match status" value="1"/>
</dbReference>
<dbReference type="Gene3D" id="3.40.50.1240">
    <property type="entry name" value="Phosphoglycerate mutase-like"/>
    <property type="match status" value="1"/>
</dbReference>
<dbReference type="EMBL" id="JAVRRT010000018">
    <property type="protein sequence ID" value="KAK5164794.1"/>
    <property type="molecule type" value="Genomic_DNA"/>
</dbReference>
<dbReference type="InterPro" id="IPR013078">
    <property type="entry name" value="His_Pase_superF_clade-1"/>
</dbReference>
<organism evidence="1 2">
    <name type="scientific">Saxophila tyrrhenica</name>
    <dbReference type="NCBI Taxonomy" id="1690608"/>
    <lineage>
        <taxon>Eukaryota</taxon>
        <taxon>Fungi</taxon>
        <taxon>Dikarya</taxon>
        <taxon>Ascomycota</taxon>
        <taxon>Pezizomycotina</taxon>
        <taxon>Dothideomycetes</taxon>
        <taxon>Dothideomycetidae</taxon>
        <taxon>Mycosphaerellales</taxon>
        <taxon>Extremaceae</taxon>
        <taxon>Saxophila</taxon>
    </lineage>
</organism>
<accession>A0AAV9NXQ2</accession>
<dbReference type="InterPro" id="IPR050275">
    <property type="entry name" value="PGM_Phosphatase"/>
</dbReference>
<dbReference type="SUPFAM" id="SSF53254">
    <property type="entry name" value="Phosphoglycerate mutase-like"/>
    <property type="match status" value="1"/>
</dbReference>
<dbReference type="SMART" id="SM00855">
    <property type="entry name" value="PGAM"/>
    <property type="match status" value="1"/>
</dbReference>
<evidence type="ECO:0000313" key="2">
    <source>
        <dbReference type="Proteomes" id="UP001337655"/>
    </source>
</evidence>
<dbReference type="PANTHER" id="PTHR48100">
    <property type="entry name" value="BROAD-SPECIFICITY PHOSPHATASE YOR283W-RELATED"/>
    <property type="match status" value="1"/>
</dbReference>
<reference evidence="1 2" key="1">
    <citation type="submission" date="2023-08" db="EMBL/GenBank/DDBJ databases">
        <title>Black Yeasts Isolated from many extreme environments.</title>
        <authorList>
            <person name="Coleine C."/>
            <person name="Stajich J.E."/>
            <person name="Selbmann L."/>
        </authorList>
    </citation>
    <scope>NUCLEOTIDE SEQUENCE [LARGE SCALE GENOMIC DNA]</scope>
    <source>
        <strain evidence="1 2">CCFEE 5935</strain>
    </source>
</reference>
<dbReference type="RefSeq" id="XP_064654990.1">
    <property type="nucleotide sequence ID" value="XM_064806685.1"/>
</dbReference>
<protein>
    <submittedName>
        <fullName evidence="1">Phosphoglycerate mutase pmu1</fullName>
    </submittedName>
</protein>
<keyword evidence="2" id="KW-1185">Reference proteome</keyword>
<dbReference type="GO" id="GO:0005737">
    <property type="term" value="C:cytoplasm"/>
    <property type="evidence" value="ECO:0007669"/>
    <property type="project" value="TreeGrafter"/>
</dbReference>
<dbReference type="AlphaFoldDB" id="A0AAV9NXQ2"/>
<dbReference type="InterPro" id="IPR029033">
    <property type="entry name" value="His_PPase_superfam"/>
</dbReference>
<dbReference type="GO" id="GO:0016791">
    <property type="term" value="F:phosphatase activity"/>
    <property type="evidence" value="ECO:0007669"/>
    <property type="project" value="TreeGrafter"/>
</dbReference>
<dbReference type="Proteomes" id="UP001337655">
    <property type="component" value="Unassembled WGS sequence"/>
</dbReference>